<keyword evidence="2" id="KW-1185">Reference proteome</keyword>
<reference evidence="1" key="1">
    <citation type="submission" date="2020-11" db="EMBL/GenBank/DDBJ databases">
        <authorList>
            <person name="Tran Van P."/>
        </authorList>
    </citation>
    <scope>NUCLEOTIDE SEQUENCE</scope>
</reference>
<sequence>MDFCLYTQVIKDFDFIGSDNSYPISFTESISIPLQSNVKYTEIGHRLIEKHKIPVFLENEVLLKLKAFIEDETDRLDTECVDQLLDKLSESEIRNNCRLIVNKCPKIDTKYQSFDNMNESSEFFNMYYELIHSGVFTESLMKFENLYLIAIQDLISARDQSYNDLLTQQTIEMEDAVKNIGTTLSEENINCLSIKHFEELERLKDEWNNTISNLKYEQKQEFYEWIRKVYEDFKNGNPESIATNLKNLSIDSSERFSQSAYDDIDWNNSSNDNHIQMEESFTINLGAQLKTTHNLRLISMDILDLCRMKPSYSGIKLDLEIQMQESKAMAEQLKPNIVNQKNCSHVLQTGDFYITKHSNLSEAHVVFHLVCDDSLRSSDINSRHPVILGLRNIMKTSHLNDISNITIPLLLIHEMTEEITIQWCLKRAELVLKCVKGFMIEMASLSSGGDENRTVQFVVPKGISQELFANLTTILPSIFRLSNPLVLRSSYDLE</sequence>
<dbReference type="Proteomes" id="UP000759131">
    <property type="component" value="Unassembled WGS sequence"/>
</dbReference>
<protein>
    <submittedName>
        <fullName evidence="1">Uncharacterized protein</fullName>
    </submittedName>
</protein>
<organism evidence="1">
    <name type="scientific">Medioppia subpectinata</name>
    <dbReference type="NCBI Taxonomy" id="1979941"/>
    <lineage>
        <taxon>Eukaryota</taxon>
        <taxon>Metazoa</taxon>
        <taxon>Ecdysozoa</taxon>
        <taxon>Arthropoda</taxon>
        <taxon>Chelicerata</taxon>
        <taxon>Arachnida</taxon>
        <taxon>Acari</taxon>
        <taxon>Acariformes</taxon>
        <taxon>Sarcoptiformes</taxon>
        <taxon>Oribatida</taxon>
        <taxon>Brachypylina</taxon>
        <taxon>Oppioidea</taxon>
        <taxon>Oppiidae</taxon>
        <taxon>Medioppia</taxon>
    </lineage>
</organism>
<gene>
    <name evidence="1" type="ORF">OSB1V03_LOCUS5240</name>
</gene>
<dbReference type="PANTHER" id="PTHR16525:SF0">
    <property type="entry name" value="PROTEIN C12ORF4"/>
    <property type="match status" value="1"/>
</dbReference>
<evidence type="ECO:0000313" key="1">
    <source>
        <dbReference type="EMBL" id="CAD7624800.1"/>
    </source>
</evidence>
<evidence type="ECO:0000313" key="2">
    <source>
        <dbReference type="Proteomes" id="UP000759131"/>
    </source>
</evidence>
<dbReference type="InterPro" id="IPR019311">
    <property type="entry name" value="Fy-3"/>
</dbReference>
<dbReference type="AlphaFoldDB" id="A0A7R9PYM3"/>
<accession>A0A7R9PYM3</accession>
<dbReference type="OrthoDB" id="415359at2759"/>
<dbReference type="EMBL" id="CAJPIZ010002575">
    <property type="protein sequence ID" value="CAG2105230.1"/>
    <property type="molecule type" value="Genomic_DNA"/>
</dbReference>
<dbReference type="GO" id="GO:0005737">
    <property type="term" value="C:cytoplasm"/>
    <property type="evidence" value="ECO:0007669"/>
    <property type="project" value="TreeGrafter"/>
</dbReference>
<dbReference type="PANTHER" id="PTHR16525">
    <property type="entry name" value="PROTEIN C12ORF4"/>
    <property type="match status" value="1"/>
</dbReference>
<proteinExistence type="predicted"/>
<name>A0A7R9PYM3_9ACAR</name>
<dbReference type="EMBL" id="OC857150">
    <property type="protein sequence ID" value="CAD7624800.1"/>
    <property type="molecule type" value="Genomic_DNA"/>
</dbReference>
<dbReference type="Pfam" id="PF10154">
    <property type="entry name" value="Fy-3"/>
    <property type="match status" value="2"/>
</dbReference>